<evidence type="ECO:0000256" key="2">
    <source>
        <dbReference type="ARBA" id="ARBA00012438"/>
    </source>
</evidence>
<dbReference type="InterPro" id="IPR037006">
    <property type="entry name" value="CheA-like_homodim_sf"/>
</dbReference>
<dbReference type="InterPro" id="IPR036061">
    <property type="entry name" value="CheW-like_dom_sf"/>
</dbReference>
<dbReference type="PRINTS" id="PR00344">
    <property type="entry name" value="BCTRLSENSOR"/>
</dbReference>
<evidence type="ECO:0000256" key="5">
    <source>
        <dbReference type="ARBA" id="ARBA00022553"/>
    </source>
</evidence>
<keyword evidence="8 16" id="KW-0418">Kinase</keyword>
<evidence type="ECO:0000256" key="11">
    <source>
        <dbReference type="ARBA" id="ARBA00035100"/>
    </source>
</evidence>
<evidence type="ECO:0000256" key="6">
    <source>
        <dbReference type="ARBA" id="ARBA00022679"/>
    </source>
</evidence>
<dbReference type="InterPro" id="IPR003594">
    <property type="entry name" value="HATPase_dom"/>
</dbReference>
<dbReference type="GO" id="GO:0005737">
    <property type="term" value="C:cytoplasm"/>
    <property type="evidence" value="ECO:0007669"/>
    <property type="project" value="InterPro"/>
</dbReference>
<evidence type="ECO:0000259" key="14">
    <source>
        <dbReference type="PROSITE" id="PS50851"/>
    </source>
</evidence>
<dbReference type="Pfam" id="PF02895">
    <property type="entry name" value="H-kinase_dim"/>
    <property type="match status" value="1"/>
</dbReference>
<keyword evidence="9" id="KW-0067">ATP-binding</keyword>
<organism evidence="16 17">
    <name type="scientific">Desulfoluna butyratoxydans</name>
    <dbReference type="NCBI Taxonomy" id="231438"/>
    <lineage>
        <taxon>Bacteria</taxon>
        <taxon>Pseudomonadati</taxon>
        <taxon>Thermodesulfobacteriota</taxon>
        <taxon>Desulfobacteria</taxon>
        <taxon>Desulfobacterales</taxon>
        <taxon>Desulfolunaceae</taxon>
        <taxon>Desulfoluna</taxon>
    </lineage>
</organism>
<dbReference type="SUPFAM" id="SSF50341">
    <property type="entry name" value="CheW-like"/>
    <property type="match status" value="1"/>
</dbReference>
<evidence type="ECO:0000256" key="7">
    <source>
        <dbReference type="ARBA" id="ARBA00022741"/>
    </source>
</evidence>
<dbReference type="GO" id="GO:0000155">
    <property type="term" value="F:phosphorelay sensor kinase activity"/>
    <property type="evidence" value="ECO:0007669"/>
    <property type="project" value="InterPro"/>
</dbReference>
<evidence type="ECO:0000256" key="9">
    <source>
        <dbReference type="ARBA" id="ARBA00022840"/>
    </source>
</evidence>
<dbReference type="FunFam" id="3.30.565.10:FF:000016">
    <property type="entry name" value="Chemotaxis protein CheA, putative"/>
    <property type="match status" value="1"/>
</dbReference>
<evidence type="ECO:0000256" key="12">
    <source>
        <dbReference type="PROSITE-ProRule" id="PRU00110"/>
    </source>
</evidence>
<keyword evidence="7" id="KW-0547">Nucleotide-binding</keyword>
<comment type="function">
    <text evidence="11">Involved in the transmission of sensory signals from the chemoreceptors to the flagellar motors. CheA is autophosphorylated; it can transfer its phosphate group to either CheB or CheY.</text>
</comment>
<dbReference type="PROSITE" id="PS50851">
    <property type="entry name" value="CHEW"/>
    <property type="match status" value="1"/>
</dbReference>
<dbReference type="RefSeq" id="WP_180140333.1">
    <property type="nucleotide sequence ID" value="NZ_CAADHO010000003.1"/>
</dbReference>
<dbReference type="SMART" id="SM00260">
    <property type="entry name" value="CheW"/>
    <property type="match status" value="1"/>
</dbReference>
<dbReference type="PANTHER" id="PTHR43395:SF10">
    <property type="entry name" value="CHEMOTAXIS PROTEIN CHEA"/>
    <property type="match status" value="1"/>
</dbReference>
<dbReference type="InterPro" id="IPR051315">
    <property type="entry name" value="Bact_Chemotaxis_CheA"/>
</dbReference>
<evidence type="ECO:0000256" key="10">
    <source>
        <dbReference type="ARBA" id="ARBA00023012"/>
    </source>
</evidence>
<dbReference type="SMART" id="SM01231">
    <property type="entry name" value="H-kinase_dim"/>
    <property type="match status" value="1"/>
</dbReference>
<dbReference type="Gene3D" id="3.30.565.10">
    <property type="entry name" value="Histidine kinase-like ATPase, C-terminal domain"/>
    <property type="match status" value="1"/>
</dbReference>
<evidence type="ECO:0000313" key="16">
    <source>
        <dbReference type="EMBL" id="VFQ44636.1"/>
    </source>
</evidence>
<dbReference type="Pfam" id="PF02518">
    <property type="entry name" value="HATPase_c"/>
    <property type="match status" value="1"/>
</dbReference>
<feature type="domain" description="HPt" evidence="15">
    <location>
        <begin position="1"/>
        <end position="101"/>
    </location>
</feature>
<dbReference type="InterPro" id="IPR008207">
    <property type="entry name" value="Sig_transdc_His_kin_Hpt_dom"/>
</dbReference>
<dbReference type="SUPFAM" id="SSF47384">
    <property type="entry name" value="Homodimeric domain of signal transducing histidine kinase"/>
    <property type="match status" value="1"/>
</dbReference>
<sequence length="685" mass="74715">MDVQEEAYKAEACELLTELEASLLELEEYPEDMELIGRVFRAMHTIKGSGAMFGFDAIAAFTHNVETVFDLVREGKVRVTKELINLTLSAGDHIRDLLESEEEGDALREEEIIRAFRELIPEPESPGEACPAELSQEDEDVPVPAGALTSYRIRFRPDPGIFAGGTNPIHLIDELRELGECSVVAHTDKIPPLSEMDPESCYVFWDIVLTTDQAENAIRDVFIFVEDECELVIGRIDDDAAEERIGEILLKRGDLSEEDLDKALKRQNLLGEILVAEKVTSQAAVSSALMEQDAARKQISRRKEEALATSIRVSADKLDDLVDLVGELVIAQARLSQKAIAANDVDLVSIAEEIEMLTGSLRDNAMGMRMLQIGTTFSTFRRLVRDLSAELGKKIELTTSGEETELDKTVIGHLKDPLVHILRNSIDHGIELPDERQGAGKKPFGTIHLAAEHSGGNVLIRISDDGQGLNPEAIRQKALEKGLILPDADLTDKEINNLIFAPGFSTASQVSDISGRGVGMDVVKKSIEQLRGTIDVDSTPGVGTTITLKLPLTLAIIEGLLVTLGEGFFIFPLTAVEECVELPPDEAARETRFLSIRGELVPYIRLREEYAVDAAKPDLEQVVVMEASGQRVGVVVDSVVGSQQAVIKKMGSAFKNAPDISGATILGNGSVALIVDVNKLLDSKL</sequence>
<dbReference type="EMBL" id="CAADHO010000003">
    <property type="protein sequence ID" value="VFQ44636.1"/>
    <property type="molecule type" value="Genomic_DNA"/>
</dbReference>
<dbReference type="Pfam" id="PF01627">
    <property type="entry name" value="Hpt"/>
    <property type="match status" value="1"/>
</dbReference>
<evidence type="ECO:0000313" key="17">
    <source>
        <dbReference type="Proteomes" id="UP000507962"/>
    </source>
</evidence>
<dbReference type="InterPro" id="IPR004358">
    <property type="entry name" value="Sig_transdc_His_kin-like_C"/>
</dbReference>
<dbReference type="Gene3D" id="1.20.120.160">
    <property type="entry name" value="HPT domain"/>
    <property type="match status" value="1"/>
</dbReference>
<dbReference type="GO" id="GO:0006935">
    <property type="term" value="P:chemotaxis"/>
    <property type="evidence" value="ECO:0007669"/>
    <property type="project" value="UniProtKB-KW"/>
</dbReference>
<keyword evidence="6" id="KW-0808">Transferase</keyword>
<feature type="domain" description="CheW-like" evidence="14">
    <location>
        <begin position="556"/>
        <end position="685"/>
    </location>
</feature>
<evidence type="ECO:0000256" key="1">
    <source>
        <dbReference type="ARBA" id="ARBA00000085"/>
    </source>
</evidence>
<dbReference type="AlphaFoldDB" id="A0A4U8YL41"/>
<gene>
    <name evidence="16" type="ORF">MSL71_22850</name>
</gene>
<dbReference type="SUPFAM" id="SSF47226">
    <property type="entry name" value="Histidine-containing phosphotransfer domain, HPT domain"/>
    <property type="match status" value="1"/>
</dbReference>
<evidence type="ECO:0000256" key="3">
    <source>
        <dbReference type="ARBA" id="ARBA00021495"/>
    </source>
</evidence>
<evidence type="ECO:0000256" key="4">
    <source>
        <dbReference type="ARBA" id="ARBA00022500"/>
    </source>
</evidence>
<feature type="modified residue" description="Phosphohistidine" evidence="12">
    <location>
        <position position="44"/>
    </location>
</feature>
<dbReference type="GO" id="GO:0005524">
    <property type="term" value="F:ATP binding"/>
    <property type="evidence" value="ECO:0007669"/>
    <property type="project" value="UniProtKB-KW"/>
</dbReference>
<dbReference type="CDD" id="cd00088">
    <property type="entry name" value="HPT"/>
    <property type="match status" value="1"/>
</dbReference>
<evidence type="ECO:0000259" key="13">
    <source>
        <dbReference type="PROSITE" id="PS50109"/>
    </source>
</evidence>
<keyword evidence="5 12" id="KW-0597">Phosphoprotein</keyword>
<dbReference type="InterPro" id="IPR036641">
    <property type="entry name" value="HPT_dom_sf"/>
</dbReference>
<dbReference type="InterPro" id="IPR036890">
    <property type="entry name" value="HATPase_C_sf"/>
</dbReference>
<dbReference type="Gene3D" id="2.30.30.40">
    <property type="entry name" value="SH3 Domains"/>
    <property type="match status" value="1"/>
</dbReference>
<dbReference type="InterPro" id="IPR005467">
    <property type="entry name" value="His_kinase_dom"/>
</dbReference>
<keyword evidence="4" id="KW-0145">Chemotaxis</keyword>
<comment type="catalytic activity">
    <reaction evidence="1">
        <text>ATP + protein L-histidine = ADP + protein N-phospho-L-histidine.</text>
        <dbReference type="EC" id="2.7.13.3"/>
    </reaction>
</comment>
<proteinExistence type="predicted"/>
<dbReference type="PROSITE" id="PS50109">
    <property type="entry name" value="HIS_KIN"/>
    <property type="match status" value="1"/>
</dbReference>
<accession>A0A4U8YL41</accession>
<dbReference type="SMART" id="SM00073">
    <property type="entry name" value="HPT"/>
    <property type="match status" value="1"/>
</dbReference>
<dbReference type="PROSITE" id="PS50894">
    <property type="entry name" value="HPT"/>
    <property type="match status" value="1"/>
</dbReference>
<dbReference type="InterPro" id="IPR004105">
    <property type="entry name" value="CheA-like_dim"/>
</dbReference>
<dbReference type="InterPro" id="IPR036097">
    <property type="entry name" value="HisK_dim/P_sf"/>
</dbReference>
<dbReference type="SUPFAM" id="SSF55874">
    <property type="entry name" value="ATPase domain of HSP90 chaperone/DNA topoisomerase II/histidine kinase"/>
    <property type="match status" value="1"/>
</dbReference>
<protein>
    <recommendedName>
        <fullName evidence="3">Chemotaxis protein CheA</fullName>
        <ecNumber evidence="2">2.7.13.3</ecNumber>
    </recommendedName>
</protein>
<name>A0A4U8YL41_9BACT</name>
<dbReference type="PANTHER" id="PTHR43395">
    <property type="entry name" value="SENSOR HISTIDINE KINASE CHEA"/>
    <property type="match status" value="1"/>
</dbReference>
<dbReference type="SMART" id="SM00387">
    <property type="entry name" value="HATPase_c"/>
    <property type="match status" value="1"/>
</dbReference>
<dbReference type="EC" id="2.7.13.3" evidence="2"/>
<evidence type="ECO:0000259" key="15">
    <source>
        <dbReference type="PROSITE" id="PS50894"/>
    </source>
</evidence>
<dbReference type="InterPro" id="IPR002545">
    <property type="entry name" value="CheW-lke_dom"/>
</dbReference>
<dbReference type="Pfam" id="PF01584">
    <property type="entry name" value="CheW"/>
    <property type="match status" value="1"/>
</dbReference>
<dbReference type="CDD" id="cd16916">
    <property type="entry name" value="HATPase_CheA-like"/>
    <property type="match status" value="1"/>
</dbReference>
<feature type="domain" description="Histidine kinase" evidence="13">
    <location>
        <begin position="351"/>
        <end position="554"/>
    </location>
</feature>
<dbReference type="Gene3D" id="1.10.287.560">
    <property type="entry name" value="Histidine kinase CheA-like, homodimeric domain"/>
    <property type="match status" value="1"/>
</dbReference>
<evidence type="ECO:0000256" key="8">
    <source>
        <dbReference type="ARBA" id="ARBA00022777"/>
    </source>
</evidence>
<keyword evidence="17" id="KW-1185">Reference proteome</keyword>
<reference evidence="16 17" key="1">
    <citation type="submission" date="2019-03" db="EMBL/GenBank/DDBJ databases">
        <authorList>
            <person name="Nijsse B."/>
        </authorList>
    </citation>
    <scope>NUCLEOTIDE SEQUENCE [LARGE SCALE GENOMIC DNA]</scope>
    <source>
        <strain evidence="16">Desulfoluna butyratoxydans MSL71</strain>
    </source>
</reference>
<dbReference type="Proteomes" id="UP000507962">
    <property type="component" value="Unassembled WGS sequence"/>
</dbReference>
<keyword evidence="10" id="KW-0902">Two-component regulatory system</keyword>